<evidence type="ECO:0000256" key="1">
    <source>
        <dbReference type="ARBA" id="ARBA00005233"/>
    </source>
</evidence>
<gene>
    <name evidence="4" type="ORF">EH243_13070</name>
</gene>
<reference evidence="4 5" key="1">
    <citation type="submission" date="2018-11" db="EMBL/GenBank/DDBJ databases">
        <title>The draft genome sequence of Amphritea opalescens ANRC-JH13T.</title>
        <authorList>
            <person name="Fang Z."/>
            <person name="Zhang Y."/>
            <person name="Han X."/>
        </authorList>
    </citation>
    <scope>NUCLEOTIDE SEQUENCE [LARGE SCALE GENOMIC DNA]</scope>
    <source>
        <strain evidence="4 5">ANRC-JH13</strain>
    </source>
</reference>
<dbReference type="Proteomes" id="UP000283087">
    <property type="component" value="Unassembled WGS sequence"/>
</dbReference>
<dbReference type="PROSITE" id="PS00409">
    <property type="entry name" value="PROKAR_NTER_METHYL"/>
    <property type="match status" value="1"/>
</dbReference>
<dbReference type="GO" id="GO:0043107">
    <property type="term" value="P:type IV pilus-dependent motility"/>
    <property type="evidence" value="ECO:0007669"/>
    <property type="project" value="TreeGrafter"/>
</dbReference>
<dbReference type="NCBIfam" id="TIGR02532">
    <property type="entry name" value="IV_pilin_GFxxxE"/>
    <property type="match status" value="1"/>
</dbReference>
<dbReference type="Pfam" id="PF07963">
    <property type="entry name" value="N_methyl"/>
    <property type="match status" value="1"/>
</dbReference>
<accession>A0A430KNY3</accession>
<sequence length="147" mass="15165">MKNTIKKQQGFTLIELMIVVAIIGILAAIALPAYQTYANRAKFAEVVNATQGVKAAVDVCYQTSSGLDNCTNANNTVSKAIYGADVGKFVSGVSVAVAADVVSITATSTDITDDDDDYILVGSDEDGKGALEWKSSGGSCIASGLCD</sequence>
<evidence type="ECO:0000313" key="5">
    <source>
        <dbReference type="Proteomes" id="UP000283087"/>
    </source>
</evidence>
<keyword evidence="3" id="KW-0472">Membrane</keyword>
<keyword evidence="5" id="KW-1185">Reference proteome</keyword>
<protein>
    <submittedName>
        <fullName evidence="4">Prepilin-type N-terminal cleavage/methylation domain-containing protein</fullName>
    </submittedName>
</protein>
<dbReference type="AlphaFoldDB" id="A0A430KNY3"/>
<dbReference type="Gene3D" id="3.30.700.10">
    <property type="entry name" value="Glycoprotein, Type 4 Pilin"/>
    <property type="match status" value="1"/>
</dbReference>
<evidence type="ECO:0000313" key="4">
    <source>
        <dbReference type="EMBL" id="RTE65175.1"/>
    </source>
</evidence>
<organism evidence="4 5">
    <name type="scientific">Amphritea opalescens</name>
    <dbReference type="NCBI Taxonomy" id="2490544"/>
    <lineage>
        <taxon>Bacteria</taxon>
        <taxon>Pseudomonadati</taxon>
        <taxon>Pseudomonadota</taxon>
        <taxon>Gammaproteobacteria</taxon>
        <taxon>Oceanospirillales</taxon>
        <taxon>Oceanospirillaceae</taxon>
        <taxon>Amphritea</taxon>
    </lineage>
</organism>
<dbReference type="PANTHER" id="PTHR30093:SF34">
    <property type="entry name" value="PREPILIN PEPTIDASE-DEPENDENT PROTEIN D"/>
    <property type="match status" value="1"/>
</dbReference>
<evidence type="ECO:0000256" key="3">
    <source>
        <dbReference type="SAM" id="Phobius"/>
    </source>
</evidence>
<comment type="similarity">
    <text evidence="1">Belongs to the N-Me-Phe pilin family.</text>
</comment>
<dbReference type="SUPFAM" id="SSF54523">
    <property type="entry name" value="Pili subunits"/>
    <property type="match status" value="1"/>
</dbReference>
<feature type="transmembrane region" description="Helical" evidence="3">
    <location>
        <begin position="12"/>
        <end position="34"/>
    </location>
</feature>
<keyword evidence="3" id="KW-0812">Transmembrane</keyword>
<dbReference type="GO" id="GO:0044096">
    <property type="term" value="C:type IV pilus"/>
    <property type="evidence" value="ECO:0007669"/>
    <property type="project" value="TreeGrafter"/>
</dbReference>
<dbReference type="RefSeq" id="WP_126159122.1">
    <property type="nucleotide sequence ID" value="NZ_RQXW01000012.1"/>
</dbReference>
<dbReference type="EMBL" id="RQXW01000012">
    <property type="protein sequence ID" value="RTE65175.1"/>
    <property type="molecule type" value="Genomic_DNA"/>
</dbReference>
<name>A0A430KNY3_9GAMM</name>
<comment type="caution">
    <text evidence="4">The sequence shown here is derived from an EMBL/GenBank/DDBJ whole genome shotgun (WGS) entry which is preliminary data.</text>
</comment>
<dbReference type="InterPro" id="IPR045584">
    <property type="entry name" value="Pilin-like"/>
</dbReference>
<evidence type="ECO:0000256" key="2">
    <source>
        <dbReference type="ARBA" id="ARBA00022481"/>
    </source>
</evidence>
<dbReference type="OrthoDB" id="5918848at2"/>
<dbReference type="InterPro" id="IPR012902">
    <property type="entry name" value="N_methyl_site"/>
</dbReference>
<keyword evidence="2" id="KW-0488">Methylation</keyword>
<proteinExistence type="inferred from homology"/>
<keyword evidence="3" id="KW-1133">Transmembrane helix</keyword>
<dbReference type="PANTHER" id="PTHR30093">
    <property type="entry name" value="GENERAL SECRETION PATHWAY PROTEIN G"/>
    <property type="match status" value="1"/>
</dbReference>